<keyword evidence="3" id="KW-1185">Reference proteome</keyword>
<accession>A0ABD3H178</accession>
<comment type="caution">
    <text evidence="2">The sequence shown here is derived from an EMBL/GenBank/DDBJ whole genome shotgun (WGS) entry which is preliminary data.</text>
</comment>
<evidence type="ECO:0000313" key="3">
    <source>
        <dbReference type="Proteomes" id="UP001633002"/>
    </source>
</evidence>
<reference evidence="2 3" key="1">
    <citation type="submission" date="2024-09" db="EMBL/GenBank/DDBJ databases">
        <title>Chromosome-scale assembly of Riccia sorocarpa.</title>
        <authorList>
            <person name="Paukszto L."/>
        </authorList>
    </citation>
    <scope>NUCLEOTIDE SEQUENCE [LARGE SCALE GENOMIC DNA]</scope>
    <source>
        <strain evidence="2">LP-2024</strain>
        <tissue evidence="2">Aerial parts of the thallus</tissue>
    </source>
</reference>
<dbReference type="EMBL" id="JBJQOH010000006">
    <property type="protein sequence ID" value="KAL3684511.1"/>
    <property type="molecule type" value="Genomic_DNA"/>
</dbReference>
<name>A0ABD3H178_9MARC</name>
<proteinExistence type="predicted"/>
<organism evidence="2 3">
    <name type="scientific">Riccia sorocarpa</name>
    <dbReference type="NCBI Taxonomy" id="122646"/>
    <lineage>
        <taxon>Eukaryota</taxon>
        <taxon>Viridiplantae</taxon>
        <taxon>Streptophyta</taxon>
        <taxon>Embryophyta</taxon>
        <taxon>Marchantiophyta</taxon>
        <taxon>Marchantiopsida</taxon>
        <taxon>Marchantiidae</taxon>
        <taxon>Marchantiales</taxon>
        <taxon>Ricciaceae</taxon>
        <taxon>Riccia</taxon>
    </lineage>
</organism>
<sequence>MIDRLDNLSMARYRRAARALAASSVVPGRAASTEEEEEEDANVKWVSPESERRKGSEGDGRGQRAHEGAPEAHRYR</sequence>
<evidence type="ECO:0000256" key="1">
    <source>
        <dbReference type="SAM" id="MobiDB-lite"/>
    </source>
</evidence>
<evidence type="ECO:0000313" key="2">
    <source>
        <dbReference type="EMBL" id="KAL3684511.1"/>
    </source>
</evidence>
<dbReference type="AlphaFoldDB" id="A0ABD3H178"/>
<protein>
    <submittedName>
        <fullName evidence="2">Uncharacterized protein</fullName>
    </submittedName>
</protein>
<gene>
    <name evidence="2" type="ORF">R1sor_002533</name>
</gene>
<dbReference type="Proteomes" id="UP001633002">
    <property type="component" value="Unassembled WGS sequence"/>
</dbReference>
<feature type="region of interest" description="Disordered" evidence="1">
    <location>
        <begin position="19"/>
        <end position="76"/>
    </location>
</feature>
<feature type="compositionally biased region" description="Basic and acidic residues" evidence="1">
    <location>
        <begin position="49"/>
        <end position="76"/>
    </location>
</feature>